<name>A0AAV1RIX0_9ROSI</name>
<dbReference type="Proteomes" id="UP001314170">
    <property type="component" value="Unassembled WGS sequence"/>
</dbReference>
<dbReference type="PANTHER" id="PTHR31890">
    <property type="entry name" value="PLANT INVERTASE/PECTIN METHYLESTERASE INHIBITOR SUPERFAMILY PROTEIN"/>
    <property type="match status" value="1"/>
</dbReference>
<dbReference type="CDD" id="cd14859">
    <property type="entry name" value="PMEI_like"/>
    <property type="match status" value="1"/>
</dbReference>
<feature type="signal peptide" evidence="1">
    <location>
        <begin position="1"/>
        <end position="28"/>
    </location>
</feature>
<evidence type="ECO:0000313" key="3">
    <source>
        <dbReference type="EMBL" id="CAK7335973.1"/>
    </source>
</evidence>
<feature type="chain" id="PRO_5043460735" description="Pectinesterase inhibitor domain-containing protein" evidence="1">
    <location>
        <begin position="29"/>
        <end position="187"/>
    </location>
</feature>
<accession>A0AAV1RIX0</accession>
<dbReference type="SUPFAM" id="SSF101148">
    <property type="entry name" value="Plant invertase/pectin methylesterase inhibitor"/>
    <property type="match status" value="1"/>
</dbReference>
<protein>
    <recommendedName>
        <fullName evidence="2">Pectinesterase inhibitor domain-containing protein</fullName>
    </recommendedName>
</protein>
<reference evidence="3 4" key="1">
    <citation type="submission" date="2024-01" db="EMBL/GenBank/DDBJ databases">
        <authorList>
            <person name="Waweru B."/>
        </authorList>
    </citation>
    <scope>NUCLEOTIDE SEQUENCE [LARGE SCALE GENOMIC DNA]</scope>
</reference>
<keyword evidence="4" id="KW-1185">Reference proteome</keyword>
<dbReference type="PANTHER" id="PTHR31890:SF11">
    <property type="entry name" value="PECTINESTERASE INHIBITOR DOMAIN-CONTAINING PROTEIN"/>
    <property type="match status" value="1"/>
</dbReference>
<dbReference type="InterPro" id="IPR006501">
    <property type="entry name" value="Pectinesterase_inhib_dom"/>
</dbReference>
<evidence type="ECO:0000313" key="4">
    <source>
        <dbReference type="Proteomes" id="UP001314170"/>
    </source>
</evidence>
<dbReference type="SMART" id="SM00856">
    <property type="entry name" value="PMEI"/>
    <property type="match status" value="1"/>
</dbReference>
<dbReference type="InterPro" id="IPR035513">
    <property type="entry name" value="Invertase/methylesterase_inhib"/>
</dbReference>
<organism evidence="3 4">
    <name type="scientific">Dovyalis caffra</name>
    <dbReference type="NCBI Taxonomy" id="77055"/>
    <lineage>
        <taxon>Eukaryota</taxon>
        <taxon>Viridiplantae</taxon>
        <taxon>Streptophyta</taxon>
        <taxon>Embryophyta</taxon>
        <taxon>Tracheophyta</taxon>
        <taxon>Spermatophyta</taxon>
        <taxon>Magnoliopsida</taxon>
        <taxon>eudicotyledons</taxon>
        <taxon>Gunneridae</taxon>
        <taxon>Pentapetalae</taxon>
        <taxon>rosids</taxon>
        <taxon>fabids</taxon>
        <taxon>Malpighiales</taxon>
        <taxon>Salicaceae</taxon>
        <taxon>Flacourtieae</taxon>
        <taxon>Dovyalis</taxon>
    </lineage>
</organism>
<dbReference type="GO" id="GO:0004857">
    <property type="term" value="F:enzyme inhibitor activity"/>
    <property type="evidence" value="ECO:0007669"/>
    <property type="project" value="InterPro"/>
</dbReference>
<gene>
    <name evidence="3" type="ORF">DCAF_LOCUS10977</name>
</gene>
<keyword evidence="1" id="KW-0732">Signal</keyword>
<sequence>MSSSRNRVLIFTAIFFCLFLHFPSQTEAMSGSKSLKIMARICKRTENIKLCLQTLLSRPQALLHYDLMGMAENAIQLTRKESNDTVNFFINLASSKDTNPAFKPALNNCISSFKEGLMFLNLDGLEGQTATFDIHNAYDKSNACEKGLSANKVAIDLVPARIKKWKDVFSVAMAATGVLEDSLPIPE</sequence>
<dbReference type="EMBL" id="CAWUPB010000994">
    <property type="protein sequence ID" value="CAK7335973.1"/>
    <property type="molecule type" value="Genomic_DNA"/>
</dbReference>
<feature type="domain" description="Pectinesterase inhibitor" evidence="2">
    <location>
        <begin position="33"/>
        <end position="175"/>
    </location>
</feature>
<evidence type="ECO:0000259" key="2">
    <source>
        <dbReference type="SMART" id="SM00856"/>
    </source>
</evidence>
<dbReference type="NCBIfam" id="TIGR01614">
    <property type="entry name" value="PME_inhib"/>
    <property type="match status" value="1"/>
</dbReference>
<proteinExistence type="predicted"/>
<evidence type="ECO:0000256" key="1">
    <source>
        <dbReference type="SAM" id="SignalP"/>
    </source>
</evidence>
<dbReference type="Gene3D" id="1.20.140.40">
    <property type="entry name" value="Invertase/pectin methylesterase inhibitor family protein"/>
    <property type="match status" value="1"/>
</dbReference>
<comment type="caution">
    <text evidence="3">The sequence shown here is derived from an EMBL/GenBank/DDBJ whole genome shotgun (WGS) entry which is preliminary data.</text>
</comment>
<dbReference type="Pfam" id="PF04043">
    <property type="entry name" value="PMEI"/>
    <property type="match status" value="1"/>
</dbReference>
<dbReference type="AlphaFoldDB" id="A0AAV1RIX0"/>